<feature type="region of interest" description="Disordered" evidence="1">
    <location>
        <begin position="462"/>
        <end position="493"/>
    </location>
</feature>
<dbReference type="PROSITE" id="PS51318">
    <property type="entry name" value="TAT"/>
    <property type="match status" value="1"/>
</dbReference>
<evidence type="ECO:0000313" key="3">
    <source>
        <dbReference type="Proteomes" id="UP000315017"/>
    </source>
</evidence>
<dbReference type="AlphaFoldDB" id="A0A517YJT7"/>
<dbReference type="EMBL" id="CP036274">
    <property type="protein sequence ID" value="QDU30488.1"/>
    <property type="molecule type" value="Genomic_DNA"/>
</dbReference>
<dbReference type="KEGG" id="aagg:ETAA8_56280"/>
<proteinExistence type="predicted"/>
<dbReference type="Proteomes" id="UP000315017">
    <property type="component" value="Chromosome"/>
</dbReference>
<dbReference type="RefSeq" id="WP_145096040.1">
    <property type="nucleotide sequence ID" value="NZ_CP036274.1"/>
</dbReference>
<dbReference type="NCBIfam" id="TIGR01409">
    <property type="entry name" value="TAT_signal_seq"/>
    <property type="match status" value="1"/>
</dbReference>
<accession>A0A517YJT7</accession>
<evidence type="ECO:0000313" key="2">
    <source>
        <dbReference type="EMBL" id="QDU30488.1"/>
    </source>
</evidence>
<feature type="compositionally biased region" description="Basic and acidic residues" evidence="1">
    <location>
        <begin position="478"/>
        <end position="493"/>
    </location>
</feature>
<organism evidence="2 3">
    <name type="scientific">Anatilimnocola aggregata</name>
    <dbReference type="NCBI Taxonomy" id="2528021"/>
    <lineage>
        <taxon>Bacteria</taxon>
        <taxon>Pseudomonadati</taxon>
        <taxon>Planctomycetota</taxon>
        <taxon>Planctomycetia</taxon>
        <taxon>Pirellulales</taxon>
        <taxon>Pirellulaceae</taxon>
        <taxon>Anatilimnocola</taxon>
    </lineage>
</organism>
<name>A0A517YJT7_9BACT</name>
<keyword evidence="3" id="KW-1185">Reference proteome</keyword>
<evidence type="ECO:0000256" key="1">
    <source>
        <dbReference type="SAM" id="MobiDB-lite"/>
    </source>
</evidence>
<dbReference type="OrthoDB" id="280947at2"/>
<gene>
    <name evidence="2" type="ORF">ETAA8_56280</name>
</gene>
<protein>
    <submittedName>
        <fullName evidence="2">Uncharacterized protein</fullName>
    </submittedName>
</protein>
<reference evidence="2 3" key="1">
    <citation type="submission" date="2019-02" db="EMBL/GenBank/DDBJ databases">
        <title>Deep-cultivation of Planctomycetes and their phenomic and genomic characterization uncovers novel biology.</title>
        <authorList>
            <person name="Wiegand S."/>
            <person name="Jogler M."/>
            <person name="Boedeker C."/>
            <person name="Pinto D."/>
            <person name="Vollmers J."/>
            <person name="Rivas-Marin E."/>
            <person name="Kohn T."/>
            <person name="Peeters S.H."/>
            <person name="Heuer A."/>
            <person name="Rast P."/>
            <person name="Oberbeckmann S."/>
            <person name="Bunk B."/>
            <person name="Jeske O."/>
            <person name="Meyerdierks A."/>
            <person name="Storesund J.E."/>
            <person name="Kallscheuer N."/>
            <person name="Luecker S."/>
            <person name="Lage O.M."/>
            <person name="Pohl T."/>
            <person name="Merkel B.J."/>
            <person name="Hornburger P."/>
            <person name="Mueller R.-W."/>
            <person name="Bruemmer F."/>
            <person name="Labrenz M."/>
            <person name="Spormann A.M."/>
            <person name="Op den Camp H."/>
            <person name="Overmann J."/>
            <person name="Amann R."/>
            <person name="Jetten M.S.M."/>
            <person name="Mascher T."/>
            <person name="Medema M.H."/>
            <person name="Devos D.P."/>
            <person name="Kaster A.-K."/>
            <person name="Ovreas L."/>
            <person name="Rohde M."/>
            <person name="Galperin M.Y."/>
            <person name="Jogler C."/>
        </authorList>
    </citation>
    <scope>NUCLEOTIDE SEQUENCE [LARGE SCALE GENOMIC DNA]</scope>
    <source>
        <strain evidence="2 3">ETA_A8</strain>
    </source>
</reference>
<sequence length="493" mass="54153">MTHLRQHQSFVPSVPNLFLGCTRRSFLRQSAITAALAAGGLPLYAADEAVMLAVNSNEARPQHVKVAVEASGQMKMNPDSREVKFLPMSVTAELDFLQRRLPAVKDSAAVRLVRNYSTAQTKFNLKNTEFSHSLRDDRRLVVLQAEGDAGTYFSPLGPLSREELELLDVPGAGVLPELLLPGKALKVGETWNLTDAAVVRLLSLDAVHKQDITGKFDELRDGIAILSLEGKASGAVGGVASECAIRAKLNVDPKQQLLTWLALSLNENRAIGHAQPGYDVTSRIRMLTALTDSAAEISEESISKLPLVAKAGETLLSFRSEKGGFELVHDRRWRVMNERYDAAILRMVDRGELVAQCNISKLKSFSKDEKLALDTFQGDVKTALEKQKAQITEASENVNDAGIKVQRLLVAGFASELPIQWTYYHLSDSAGRRASVVFTIDQRLVEKYAHIDQEIIAGCRFFDPPRDDKSEPTPAAAKPKDETAKKPGDKDAR</sequence>
<dbReference type="InterPro" id="IPR006311">
    <property type="entry name" value="TAT_signal"/>
</dbReference>
<dbReference type="InterPro" id="IPR019546">
    <property type="entry name" value="TAT_signal_bac_arc"/>
</dbReference>
<dbReference type="PROSITE" id="PS51257">
    <property type="entry name" value="PROKAR_LIPOPROTEIN"/>
    <property type="match status" value="1"/>
</dbReference>